<feature type="transmembrane region" description="Helical" evidence="1">
    <location>
        <begin position="63"/>
        <end position="87"/>
    </location>
</feature>
<keyword evidence="1" id="KW-0812">Transmembrane</keyword>
<feature type="transmembrane region" description="Helical" evidence="1">
    <location>
        <begin position="216"/>
        <end position="235"/>
    </location>
</feature>
<feature type="transmembrane region" description="Helical" evidence="1">
    <location>
        <begin position="247"/>
        <end position="269"/>
    </location>
</feature>
<evidence type="ECO:0000313" key="3">
    <source>
        <dbReference type="Proteomes" id="UP000198932"/>
    </source>
</evidence>
<accession>A0A1I6HBI8</accession>
<feature type="transmembrane region" description="Helical" evidence="1">
    <location>
        <begin position="160"/>
        <end position="189"/>
    </location>
</feature>
<feature type="transmembrane region" description="Helical" evidence="1">
    <location>
        <begin position="125"/>
        <end position="148"/>
    </location>
</feature>
<feature type="transmembrane region" description="Helical" evidence="1">
    <location>
        <begin position="339"/>
        <end position="360"/>
    </location>
</feature>
<name>A0A1I6HBI8_HALSD</name>
<evidence type="ECO:0000256" key="1">
    <source>
        <dbReference type="SAM" id="Phobius"/>
    </source>
</evidence>
<dbReference type="AlphaFoldDB" id="A0A1I6HBI8"/>
<dbReference type="EMBL" id="FOYN01000003">
    <property type="protein sequence ID" value="SFR51748.1"/>
    <property type="molecule type" value="Genomic_DNA"/>
</dbReference>
<keyword evidence="3" id="KW-1185">Reference proteome</keyword>
<feature type="transmembrane region" description="Helical" evidence="1">
    <location>
        <begin position="35"/>
        <end position="57"/>
    </location>
</feature>
<protein>
    <submittedName>
        <fullName evidence="2">Uncharacterized protein</fullName>
    </submittedName>
</protein>
<dbReference type="Proteomes" id="UP000198932">
    <property type="component" value="Unassembled WGS sequence"/>
</dbReference>
<keyword evidence="1" id="KW-0472">Membrane</keyword>
<gene>
    <name evidence="2" type="ORF">SAMN04487937_2632</name>
</gene>
<sequence>MEESQTRHAEDTDTLNGQLWITEWIERGKRRVKSYAGASALLFGLPPSIVLVAYLALRWQYMTLSYLFSFAAVFLILLVAPYLIWYYEAELLPTFRDDVTGIVASSDRTQAQSLVDRYSSLIDRYWWMTAILASTPIPILMAWGGPFLREYGLFGVTDPLFWAVSVVLLWIGAIVGIGFLLVVVTVLTIRNIASLELRIDPMYPDGLGGMSIIGRYAIRTTGLFSIGSLLLPLQLQYAAVVGPPAGSLIYVMGSLYAVFIGLSFLYPTIRISQRANEIRQRILENIRDQYEELKRTAGEPRAGADLANTDPVTEQKLTRLRNEYQTYQQVRLYPLRVSIIARLIGSIILPLLLMTIEFFLQTTIMG</sequence>
<reference evidence="3" key="1">
    <citation type="submission" date="2016-10" db="EMBL/GenBank/DDBJ databases">
        <authorList>
            <person name="Varghese N."/>
            <person name="Submissions S."/>
        </authorList>
    </citation>
    <scope>NUCLEOTIDE SEQUENCE [LARGE SCALE GENOMIC DNA]</scope>
    <source>
        <strain evidence="3">RD 26</strain>
    </source>
</reference>
<evidence type="ECO:0000313" key="2">
    <source>
        <dbReference type="EMBL" id="SFR51748.1"/>
    </source>
</evidence>
<organism evidence="2 3">
    <name type="scientific">Halorubrum sodomense</name>
    <dbReference type="NCBI Taxonomy" id="35743"/>
    <lineage>
        <taxon>Archaea</taxon>
        <taxon>Methanobacteriati</taxon>
        <taxon>Methanobacteriota</taxon>
        <taxon>Stenosarchaea group</taxon>
        <taxon>Halobacteria</taxon>
        <taxon>Halobacteriales</taxon>
        <taxon>Haloferacaceae</taxon>
        <taxon>Halorubrum</taxon>
    </lineage>
</organism>
<proteinExistence type="predicted"/>
<keyword evidence="1" id="KW-1133">Transmembrane helix</keyword>